<evidence type="ECO:0000256" key="1">
    <source>
        <dbReference type="SAM" id="MobiDB-lite"/>
    </source>
</evidence>
<protein>
    <submittedName>
        <fullName evidence="2">Uncharacterized protein</fullName>
    </submittedName>
</protein>
<organism evidence="2 3">
    <name type="scientific">Colocasia esculenta</name>
    <name type="common">Wild taro</name>
    <name type="synonym">Arum esculentum</name>
    <dbReference type="NCBI Taxonomy" id="4460"/>
    <lineage>
        <taxon>Eukaryota</taxon>
        <taxon>Viridiplantae</taxon>
        <taxon>Streptophyta</taxon>
        <taxon>Embryophyta</taxon>
        <taxon>Tracheophyta</taxon>
        <taxon>Spermatophyta</taxon>
        <taxon>Magnoliopsida</taxon>
        <taxon>Liliopsida</taxon>
        <taxon>Araceae</taxon>
        <taxon>Aroideae</taxon>
        <taxon>Colocasieae</taxon>
        <taxon>Colocasia</taxon>
    </lineage>
</organism>
<feature type="compositionally biased region" description="Acidic residues" evidence="1">
    <location>
        <begin position="71"/>
        <end position="86"/>
    </location>
</feature>
<name>A0A843VJV3_COLES</name>
<keyword evidence="3" id="KW-1185">Reference proteome</keyword>
<gene>
    <name evidence="2" type="ORF">Taro_026179</name>
</gene>
<proteinExistence type="predicted"/>
<dbReference type="EMBL" id="NMUH01001573">
    <property type="protein sequence ID" value="MQL93534.1"/>
    <property type="molecule type" value="Genomic_DNA"/>
</dbReference>
<accession>A0A843VJV3</accession>
<dbReference type="AlphaFoldDB" id="A0A843VJV3"/>
<dbReference type="Proteomes" id="UP000652761">
    <property type="component" value="Unassembled WGS sequence"/>
</dbReference>
<comment type="caution">
    <text evidence="2">The sequence shown here is derived from an EMBL/GenBank/DDBJ whole genome shotgun (WGS) entry which is preliminary data.</text>
</comment>
<evidence type="ECO:0000313" key="2">
    <source>
        <dbReference type="EMBL" id="MQL93534.1"/>
    </source>
</evidence>
<reference evidence="2" key="1">
    <citation type="submission" date="2017-07" db="EMBL/GenBank/DDBJ databases">
        <title>Taro Niue Genome Assembly and Annotation.</title>
        <authorList>
            <person name="Atibalentja N."/>
            <person name="Keating K."/>
            <person name="Fields C.J."/>
        </authorList>
    </citation>
    <scope>NUCLEOTIDE SEQUENCE</scope>
    <source>
        <strain evidence="2">Niue_2</strain>
        <tissue evidence="2">Leaf</tissue>
    </source>
</reference>
<feature type="region of interest" description="Disordered" evidence="1">
    <location>
        <begin position="54"/>
        <end position="88"/>
    </location>
</feature>
<evidence type="ECO:0000313" key="3">
    <source>
        <dbReference type="Proteomes" id="UP000652761"/>
    </source>
</evidence>
<dbReference type="OrthoDB" id="1304528at2759"/>
<sequence length="112" mass="12391">MISCRPAVPDSKTGLLGRLSSVDLPAFGVDLRLKPVVLKPGHVKSECPEALKKAQPRWTKSKQKAMVGTWSEEENDDDEESSEAEESQTKICLMARGEEGEEEEGYLLICLE</sequence>